<feature type="region of interest" description="Disordered" evidence="7">
    <location>
        <begin position="96"/>
        <end position="128"/>
    </location>
</feature>
<evidence type="ECO:0000256" key="6">
    <source>
        <dbReference type="ARBA" id="ARBA00025010"/>
    </source>
</evidence>
<evidence type="ECO:0000256" key="2">
    <source>
        <dbReference type="ARBA" id="ARBA00007617"/>
    </source>
</evidence>
<comment type="function">
    <text evidence="6">Component of the ESCRT-I complex, a regulator of vesicular trafficking process. Required for the sorting of endocytic ubiquitinated cargos into multivesicular bodies. May be involved in cell growth and differentiation.</text>
</comment>
<comment type="caution">
    <text evidence="9">The sequence shown here is derived from an EMBL/GenBank/DDBJ whole genome shotgun (WGS) entry which is preliminary data.</text>
</comment>
<evidence type="ECO:0000256" key="1">
    <source>
        <dbReference type="ARBA" id="ARBA00004633"/>
    </source>
</evidence>
<organism evidence="9 10">
    <name type="scientific">Goodea atripinnis</name>
    <dbReference type="NCBI Taxonomy" id="208336"/>
    <lineage>
        <taxon>Eukaryota</taxon>
        <taxon>Metazoa</taxon>
        <taxon>Chordata</taxon>
        <taxon>Craniata</taxon>
        <taxon>Vertebrata</taxon>
        <taxon>Euteleostomi</taxon>
        <taxon>Actinopterygii</taxon>
        <taxon>Neopterygii</taxon>
        <taxon>Teleostei</taxon>
        <taxon>Neoteleostei</taxon>
        <taxon>Acanthomorphata</taxon>
        <taxon>Ovalentaria</taxon>
        <taxon>Atherinomorphae</taxon>
        <taxon>Cyprinodontiformes</taxon>
        <taxon>Goodeidae</taxon>
        <taxon>Goodea</taxon>
    </lineage>
</organism>
<evidence type="ECO:0000256" key="7">
    <source>
        <dbReference type="SAM" id="MobiDB-lite"/>
    </source>
</evidence>
<dbReference type="PANTHER" id="PTHR13678:SF12">
    <property type="entry name" value="VACUOLAR PROTEIN SORTING-ASSOCIATED PROTEIN 37D"/>
    <property type="match status" value="1"/>
</dbReference>
<keyword evidence="10" id="KW-1185">Reference proteome</keyword>
<dbReference type="Pfam" id="PF07200">
    <property type="entry name" value="Mod_r"/>
    <property type="match status" value="1"/>
</dbReference>
<keyword evidence="5" id="KW-0653">Protein transport</keyword>
<evidence type="ECO:0000256" key="5">
    <source>
        <dbReference type="ARBA" id="ARBA00022927"/>
    </source>
</evidence>
<gene>
    <name evidence="9" type="ORF">GOODEAATRI_023052</name>
</gene>
<comment type="similarity">
    <text evidence="2">Belongs to the VPS37 family.</text>
</comment>
<reference evidence="9 10" key="1">
    <citation type="submission" date="2021-06" db="EMBL/GenBank/DDBJ databases">
        <authorList>
            <person name="Palmer J.M."/>
        </authorList>
    </citation>
    <scope>NUCLEOTIDE SEQUENCE [LARGE SCALE GENOMIC DNA]</scope>
    <source>
        <strain evidence="9 10">GA_2019</strain>
        <tissue evidence="9">Muscle</tissue>
    </source>
</reference>
<evidence type="ECO:0000313" key="9">
    <source>
        <dbReference type="EMBL" id="MEQ2166005.1"/>
    </source>
</evidence>
<protein>
    <recommendedName>
        <fullName evidence="8">VPS37 C-terminal domain-containing protein</fullName>
    </recommendedName>
</protein>
<evidence type="ECO:0000259" key="8">
    <source>
        <dbReference type="Pfam" id="PF07200"/>
    </source>
</evidence>
<evidence type="ECO:0000313" key="10">
    <source>
        <dbReference type="Proteomes" id="UP001476798"/>
    </source>
</evidence>
<name>A0ABV0N3Z1_9TELE</name>
<sequence>MEKLQDLGQSELQELLEHPERVESMALESDEIQNIQLEREMALASNRSLAEQNLDIKPRLESLKEALVARYSQLEAIRETYRQHCSQREGMVGQVSPEAFFSRLQTESEKTESESEVSDQPPHQHISN</sequence>
<dbReference type="Proteomes" id="UP001476798">
    <property type="component" value="Unassembled WGS sequence"/>
</dbReference>
<feature type="domain" description="VPS37 C-terminal" evidence="8">
    <location>
        <begin position="5"/>
        <end position="117"/>
    </location>
</feature>
<dbReference type="InterPro" id="IPR009851">
    <property type="entry name" value="Mod_r"/>
</dbReference>
<dbReference type="PANTHER" id="PTHR13678">
    <property type="entry name" value="VACUOLAR PROTEIN SORTING-ASSOCIATED PROTEIN 37"/>
    <property type="match status" value="1"/>
</dbReference>
<accession>A0ABV0N3Z1</accession>
<evidence type="ECO:0000256" key="4">
    <source>
        <dbReference type="ARBA" id="ARBA00022753"/>
    </source>
</evidence>
<proteinExistence type="inferred from homology"/>
<keyword evidence="3" id="KW-0813">Transport</keyword>
<comment type="subcellular location">
    <subcellularLocation>
        <location evidence="1">Late endosome membrane</location>
        <topology evidence="1">Peripheral membrane protein</topology>
    </subcellularLocation>
</comment>
<keyword evidence="4" id="KW-0967">Endosome</keyword>
<dbReference type="EMBL" id="JAHRIO010022422">
    <property type="protein sequence ID" value="MEQ2166005.1"/>
    <property type="molecule type" value="Genomic_DNA"/>
</dbReference>
<evidence type="ECO:0000256" key="3">
    <source>
        <dbReference type="ARBA" id="ARBA00022448"/>
    </source>
</evidence>